<keyword evidence="6 10" id="KW-0560">Oxidoreductase</keyword>
<comment type="subunit">
    <text evidence="10">Homodimer.</text>
</comment>
<evidence type="ECO:0000313" key="14">
    <source>
        <dbReference type="Proteomes" id="UP000623307"/>
    </source>
</evidence>
<comment type="subcellular location">
    <subcellularLocation>
        <location evidence="10">Cytoplasm</location>
    </subcellularLocation>
</comment>
<comment type="pathway">
    <text evidence="10">Cofactor biosynthesis; pyridoxine 5'-phosphate biosynthesis; pyridoxine 5'-phosphate from D-erythrose 4-phosphate: step 4/5.</text>
</comment>
<dbReference type="PANTHER" id="PTHR30004:SF5">
    <property type="entry name" value="4-HYDROXYTHREONINE-4-PHOSPHATE DEHYDROGENASE"/>
    <property type="match status" value="1"/>
</dbReference>
<feature type="binding site" evidence="10">
    <location>
        <position position="281"/>
    </location>
    <ligand>
        <name>a divalent metal cation</name>
        <dbReference type="ChEBI" id="CHEBI:60240"/>
        <note>ligand shared between dimeric partners</note>
    </ligand>
</feature>
<sequence>MPNPLSLAISTGEPAGIGPDITIGALLQLAGANHGNNGGSGHYRFHVLGDARLLAERAAALGVTHAWERRIADGDVVIEDIPLAVACDPGRLDARNGPYVLALLDAAIAGCLPQGRATPRYAAMVTAPVQKSTINDAGVPFTGHTEYLADSAGVARVVMMLAGPQPAHDNAMLRVALATTHLPLRAVPDALSIPLLLQTLIIIDADLRRYFGIARPRILVTGLNPHAGESGHMGREEIDVIVPALARAKDAGIDARGPFPADTLFQPRHLRDADCVLAMYHDQGLAPLKYGTFGHGVNITLGLPFIRTSVDHGTALDLAGTGQAEHGSMIEAIRSAVTMAGHATGRHPDGAGASHPGHTNPGLQPPC</sequence>
<dbReference type="AlphaFoldDB" id="A0A375G9S9"/>
<feature type="binding site" evidence="10">
    <location>
        <position position="298"/>
    </location>
    <ligand>
        <name>substrate</name>
    </ligand>
</feature>
<feature type="binding site" evidence="10">
    <location>
        <position position="289"/>
    </location>
    <ligand>
        <name>substrate</name>
    </ligand>
</feature>
<keyword evidence="2 10" id="KW-0479">Metal-binding</keyword>
<dbReference type="OrthoDB" id="9801783at2"/>
<keyword evidence="8 10" id="KW-0664">Pyridoxine biosynthesis</keyword>
<dbReference type="GO" id="GO:0008615">
    <property type="term" value="P:pyridoxine biosynthetic process"/>
    <property type="evidence" value="ECO:0007669"/>
    <property type="project" value="UniProtKB-UniRule"/>
</dbReference>
<dbReference type="GO" id="GO:0000287">
    <property type="term" value="F:magnesium ion binding"/>
    <property type="evidence" value="ECO:0007669"/>
    <property type="project" value="UniProtKB-UniRule"/>
</dbReference>
<feature type="binding site" evidence="10">
    <location>
        <position position="307"/>
    </location>
    <ligand>
        <name>substrate</name>
    </ligand>
</feature>
<dbReference type="GO" id="GO:0008270">
    <property type="term" value="F:zinc ion binding"/>
    <property type="evidence" value="ECO:0007669"/>
    <property type="project" value="UniProtKB-UniRule"/>
</dbReference>
<dbReference type="GO" id="GO:0050897">
    <property type="term" value="F:cobalt ion binding"/>
    <property type="evidence" value="ECO:0007669"/>
    <property type="project" value="UniProtKB-UniRule"/>
</dbReference>
<dbReference type="PANTHER" id="PTHR30004">
    <property type="entry name" value="4-HYDROXYTHREONINE-4-PHOSPHATE DEHYDROGENASE"/>
    <property type="match status" value="1"/>
</dbReference>
<dbReference type="Gene3D" id="3.40.718.10">
    <property type="entry name" value="Isopropylmalate Dehydrogenase"/>
    <property type="match status" value="1"/>
</dbReference>
<reference evidence="13" key="1">
    <citation type="submission" date="2018-01" db="EMBL/GenBank/DDBJ databases">
        <authorList>
            <person name="Clerissi C."/>
        </authorList>
    </citation>
    <scope>NUCLEOTIDE SEQUENCE</scope>
    <source>
        <strain evidence="13">Cupriavidus oxalaticus LMG 2235</strain>
    </source>
</reference>
<dbReference type="EMBL" id="OGUS01000125">
    <property type="protein sequence ID" value="SPC16135.1"/>
    <property type="molecule type" value="Genomic_DNA"/>
</dbReference>
<evidence type="ECO:0000256" key="11">
    <source>
        <dbReference type="SAM" id="MobiDB-lite"/>
    </source>
</evidence>
<feature type="binding site" evidence="10">
    <location>
        <position position="226"/>
    </location>
    <ligand>
        <name>a divalent metal cation</name>
        <dbReference type="ChEBI" id="CHEBI:60240"/>
        <note>ligand shared between dimeric partners</note>
    </ligand>
</feature>
<feature type="binding site" evidence="10">
    <location>
        <position position="145"/>
    </location>
    <ligand>
        <name>substrate</name>
    </ligand>
</feature>
<name>A0A375G9S9_9BURK</name>
<feature type="binding site" evidence="10">
    <location>
        <position position="181"/>
    </location>
    <ligand>
        <name>a divalent metal cation</name>
        <dbReference type="ChEBI" id="CHEBI:60240"/>
        <note>ligand shared between dimeric partners</note>
    </ligand>
</feature>
<keyword evidence="9 10" id="KW-0170">Cobalt</keyword>
<dbReference type="EC" id="1.1.1.262" evidence="10"/>
<comment type="function">
    <text evidence="10">Catalyzes the NAD(P)-dependent oxidation of 4-(phosphooxy)-L-threonine (HTP) into 2-amino-3-oxo-4-(phosphooxy)butyric acid which spontaneously decarboxylates to form 3-amino-2-oxopropyl phosphate (AHAP).</text>
</comment>
<dbReference type="Pfam" id="PF04166">
    <property type="entry name" value="PdxA"/>
    <property type="match status" value="1"/>
</dbReference>
<dbReference type="GO" id="GO:0042823">
    <property type="term" value="P:pyridoxal phosphate biosynthetic process"/>
    <property type="evidence" value="ECO:0007669"/>
    <property type="project" value="UniProtKB-UniRule"/>
</dbReference>
<accession>A0A375G9S9</accession>
<comment type="catalytic activity">
    <reaction evidence="10">
        <text>4-(phosphooxy)-L-threonine + NAD(+) = 3-amino-2-oxopropyl phosphate + CO2 + NADH</text>
        <dbReference type="Rhea" id="RHEA:32275"/>
        <dbReference type="ChEBI" id="CHEBI:16526"/>
        <dbReference type="ChEBI" id="CHEBI:57279"/>
        <dbReference type="ChEBI" id="CHEBI:57540"/>
        <dbReference type="ChEBI" id="CHEBI:57945"/>
        <dbReference type="ChEBI" id="CHEBI:58452"/>
        <dbReference type="EC" id="1.1.1.262"/>
    </reaction>
</comment>
<evidence type="ECO:0000313" key="12">
    <source>
        <dbReference type="EMBL" id="QRQ94720.1"/>
    </source>
</evidence>
<dbReference type="NCBIfam" id="TIGR00557">
    <property type="entry name" value="pdxA"/>
    <property type="match status" value="1"/>
</dbReference>
<evidence type="ECO:0000256" key="5">
    <source>
        <dbReference type="ARBA" id="ARBA00022857"/>
    </source>
</evidence>
<keyword evidence="1 10" id="KW-0963">Cytoplasm</keyword>
<keyword evidence="5 10" id="KW-0521">NADP</keyword>
<keyword evidence="3 10" id="KW-0862">Zinc</keyword>
<dbReference type="Proteomes" id="UP000623307">
    <property type="component" value="Chromosome 2"/>
</dbReference>
<evidence type="ECO:0000256" key="2">
    <source>
        <dbReference type="ARBA" id="ARBA00022723"/>
    </source>
</evidence>
<dbReference type="RefSeq" id="WP_063236811.1">
    <property type="nucleotide sequence ID" value="NZ_CP069810.1"/>
</dbReference>
<evidence type="ECO:0000313" key="13">
    <source>
        <dbReference type="EMBL" id="SPC16135.1"/>
    </source>
</evidence>
<dbReference type="GO" id="GO:0005737">
    <property type="term" value="C:cytoplasm"/>
    <property type="evidence" value="ECO:0007669"/>
    <property type="project" value="UniProtKB-SubCell"/>
</dbReference>
<evidence type="ECO:0000256" key="8">
    <source>
        <dbReference type="ARBA" id="ARBA00023096"/>
    </source>
</evidence>
<keyword evidence="7 10" id="KW-0520">NAD</keyword>
<keyword evidence="14" id="KW-1185">Reference proteome</keyword>
<comment type="cofactor">
    <cofactor evidence="10">
        <name>Zn(2+)</name>
        <dbReference type="ChEBI" id="CHEBI:29105"/>
    </cofactor>
    <cofactor evidence="10">
        <name>Mg(2+)</name>
        <dbReference type="ChEBI" id="CHEBI:18420"/>
    </cofactor>
    <cofactor evidence="10">
        <name>Co(2+)</name>
        <dbReference type="ChEBI" id="CHEBI:48828"/>
    </cofactor>
    <text evidence="10">Binds 1 divalent metal cation per subunit. Can use ions such as Zn(2+), Mg(2+) or Co(2+).</text>
</comment>
<evidence type="ECO:0000256" key="7">
    <source>
        <dbReference type="ARBA" id="ARBA00023027"/>
    </source>
</evidence>
<gene>
    <name evidence="10 13" type="primary">pdxA</name>
    <name evidence="13" type="ORF">CO2235_30077</name>
    <name evidence="12" type="ORF">JTE92_14605</name>
</gene>
<dbReference type="GO" id="GO:0051287">
    <property type="term" value="F:NAD binding"/>
    <property type="evidence" value="ECO:0007669"/>
    <property type="project" value="InterPro"/>
</dbReference>
<feature type="region of interest" description="Disordered" evidence="11">
    <location>
        <begin position="342"/>
        <end position="367"/>
    </location>
</feature>
<dbReference type="GeneID" id="303490770"/>
<evidence type="ECO:0000256" key="9">
    <source>
        <dbReference type="ARBA" id="ARBA00023285"/>
    </source>
</evidence>
<dbReference type="EMBL" id="CP069812">
    <property type="protein sequence ID" value="QRQ94720.1"/>
    <property type="molecule type" value="Genomic_DNA"/>
</dbReference>
<reference evidence="12 14" key="2">
    <citation type="submission" date="2021-02" db="EMBL/GenBank/DDBJ databases">
        <title>Complete Genome Sequence of Cupriavidus oxalaticus Strain Ox1, a Soil Oxalate-Degrading Species.</title>
        <authorList>
            <person name="Palmieri F."/>
            <person name="Udriet P."/>
            <person name="Deuasquier M."/>
            <person name="Beaudoing E."/>
            <person name="Johnson S.L."/>
            <person name="Davenport K.W."/>
            <person name="Chain P.S."/>
            <person name="Bindschedler S."/>
            <person name="Junier P."/>
        </authorList>
    </citation>
    <scope>NUCLEOTIDE SEQUENCE [LARGE SCALE GENOMIC DNA]</scope>
    <source>
        <strain evidence="12 14">Ox1</strain>
    </source>
</reference>
<keyword evidence="4 10" id="KW-0460">Magnesium</keyword>
<dbReference type="InterPro" id="IPR005255">
    <property type="entry name" value="PdxA_fam"/>
</dbReference>
<dbReference type="NCBIfam" id="NF002520">
    <property type="entry name" value="PRK01909.1"/>
    <property type="match status" value="1"/>
</dbReference>
<feature type="binding site" evidence="10">
    <location>
        <position position="144"/>
    </location>
    <ligand>
        <name>substrate</name>
    </ligand>
</feature>
<evidence type="ECO:0000256" key="4">
    <source>
        <dbReference type="ARBA" id="ARBA00022842"/>
    </source>
</evidence>
<dbReference type="Proteomes" id="UP000256862">
    <property type="component" value="Chromosome CO2235"/>
</dbReference>
<dbReference type="InterPro" id="IPR037510">
    <property type="entry name" value="PdxA"/>
</dbReference>
<evidence type="ECO:0000256" key="3">
    <source>
        <dbReference type="ARBA" id="ARBA00022833"/>
    </source>
</evidence>
<evidence type="ECO:0000256" key="6">
    <source>
        <dbReference type="ARBA" id="ARBA00023002"/>
    </source>
</evidence>
<dbReference type="GO" id="GO:0050570">
    <property type="term" value="F:4-hydroxythreonine-4-phosphate dehydrogenase activity"/>
    <property type="evidence" value="ECO:0007669"/>
    <property type="project" value="UniProtKB-UniRule"/>
</dbReference>
<comment type="miscellaneous">
    <text evidence="10">The active site is located at the dimer interface.</text>
</comment>
<organism evidence="13">
    <name type="scientific">Cupriavidus oxalaticus</name>
    <dbReference type="NCBI Taxonomy" id="96344"/>
    <lineage>
        <taxon>Bacteria</taxon>
        <taxon>Pseudomonadati</taxon>
        <taxon>Pseudomonadota</taxon>
        <taxon>Betaproteobacteria</taxon>
        <taxon>Burkholderiales</taxon>
        <taxon>Burkholderiaceae</taxon>
        <taxon>Cupriavidus</taxon>
    </lineage>
</organism>
<dbReference type="UniPathway" id="UPA00244">
    <property type="reaction ID" value="UER00312"/>
</dbReference>
<dbReference type="HAMAP" id="MF_00536">
    <property type="entry name" value="PdxA"/>
    <property type="match status" value="1"/>
</dbReference>
<protein>
    <recommendedName>
        <fullName evidence="10">4-hydroxythreonine-4-phosphate dehydrogenase</fullName>
        <ecNumber evidence="10">1.1.1.262</ecNumber>
    </recommendedName>
    <alternativeName>
        <fullName evidence="10">4-(phosphohydroxy)-L-threonine dehydrogenase</fullName>
    </alternativeName>
</protein>
<dbReference type="SUPFAM" id="SSF53659">
    <property type="entry name" value="Isocitrate/Isopropylmalate dehydrogenase-like"/>
    <property type="match status" value="1"/>
</dbReference>
<comment type="similarity">
    <text evidence="10">Belongs to the PdxA family.</text>
</comment>
<proteinExistence type="inferred from homology"/>
<evidence type="ECO:0000256" key="1">
    <source>
        <dbReference type="ARBA" id="ARBA00022490"/>
    </source>
</evidence>
<evidence type="ECO:0000256" key="10">
    <source>
        <dbReference type="HAMAP-Rule" id="MF_00536"/>
    </source>
</evidence>